<dbReference type="STRING" id="80876.SAMN05421779_103192"/>
<reference evidence="1 2" key="1">
    <citation type="submission" date="2017-01" db="EMBL/GenBank/DDBJ databases">
        <authorList>
            <person name="Mah S.A."/>
            <person name="Swanson W.J."/>
            <person name="Moy G.W."/>
            <person name="Vacquier V.D."/>
        </authorList>
    </citation>
    <scope>NUCLEOTIDE SEQUENCE [LARGE SCALE GENOMIC DNA]</scope>
    <source>
        <strain evidence="1 2">DSM 11589</strain>
    </source>
</reference>
<dbReference type="OrthoDB" id="283616at2"/>
<proteinExistence type="predicted"/>
<keyword evidence="2" id="KW-1185">Reference proteome</keyword>
<organism evidence="1 2">
    <name type="scientific">Insolitispirillum peregrinum</name>
    <dbReference type="NCBI Taxonomy" id="80876"/>
    <lineage>
        <taxon>Bacteria</taxon>
        <taxon>Pseudomonadati</taxon>
        <taxon>Pseudomonadota</taxon>
        <taxon>Alphaproteobacteria</taxon>
        <taxon>Rhodospirillales</taxon>
        <taxon>Novispirillaceae</taxon>
        <taxon>Insolitispirillum</taxon>
    </lineage>
</organism>
<accession>A0A1N7L9M0</accession>
<evidence type="ECO:0000313" key="1">
    <source>
        <dbReference type="EMBL" id="SIS70538.1"/>
    </source>
</evidence>
<dbReference type="Proteomes" id="UP000185678">
    <property type="component" value="Unassembled WGS sequence"/>
</dbReference>
<evidence type="ECO:0000313" key="2">
    <source>
        <dbReference type="Proteomes" id="UP000185678"/>
    </source>
</evidence>
<sequence length="222" mass="25083">MHQKPDHFEIALIVASKLHGSRRIVCASHGDFMTSCRAFYPIANGKNPFPLPPDVVLPIETVDATLTLDAVLPGGGIVPCILFEQTLHTAKIRTKIKWPEPSSDDLPERIMFCPDFSGVCVQDQDSAVIGAYDFFLDYLPNDQQLRTLSDEIREWQDLYEDGVHIDPKNNTSFDWEDFHAKGIAVCDKVQQLLGRRSQVFYRKITELPPPNDENSLVVFLPD</sequence>
<gene>
    <name evidence="1" type="ORF">SAMN05421779_103192</name>
</gene>
<dbReference type="AlphaFoldDB" id="A0A1N7L9M0"/>
<dbReference type="RefSeq" id="WP_076399825.1">
    <property type="nucleotide sequence ID" value="NZ_FTOA01000003.1"/>
</dbReference>
<name>A0A1N7L9M0_9PROT</name>
<protein>
    <submittedName>
        <fullName evidence="1">Uncharacterized protein</fullName>
    </submittedName>
</protein>
<dbReference type="EMBL" id="FTOA01000003">
    <property type="protein sequence ID" value="SIS70538.1"/>
    <property type="molecule type" value="Genomic_DNA"/>
</dbReference>